<dbReference type="FunFam" id="3.40.50.720:FF:000307">
    <property type="entry name" value="2-dehydropantoate 2-reductase"/>
    <property type="match status" value="1"/>
</dbReference>
<comment type="similarity">
    <text evidence="3 11">Belongs to the ketopantoate reductase family.</text>
</comment>
<keyword evidence="7 11" id="KW-0521">NADP</keyword>
<dbReference type="AlphaFoldDB" id="A0A6M4GYE5"/>
<dbReference type="InterPro" id="IPR013752">
    <property type="entry name" value="KPA_reductase"/>
</dbReference>
<proteinExistence type="inferred from homology"/>
<dbReference type="SUPFAM" id="SSF51735">
    <property type="entry name" value="NAD(P)-binding Rossmann-fold domains"/>
    <property type="match status" value="1"/>
</dbReference>
<dbReference type="SUPFAM" id="SSF48179">
    <property type="entry name" value="6-phosphogluconate dehydrogenase C-terminal domain-like"/>
    <property type="match status" value="1"/>
</dbReference>
<dbReference type="EMBL" id="CP053069">
    <property type="protein sequence ID" value="QJR12266.1"/>
    <property type="molecule type" value="Genomic_DNA"/>
</dbReference>
<comment type="catalytic activity">
    <reaction evidence="10 11">
        <text>(R)-pantoate + NADP(+) = 2-dehydropantoate + NADPH + H(+)</text>
        <dbReference type="Rhea" id="RHEA:16233"/>
        <dbReference type="ChEBI" id="CHEBI:11561"/>
        <dbReference type="ChEBI" id="CHEBI:15378"/>
        <dbReference type="ChEBI" id="CHEBI:15980"/>
        <dbReference type="ChEBI" id="CHEBI:57783"/>
        <dbReference type="ChEBI" id="CHEBI:58349"/>
        <dbReference type="EC" id="1.1.1.169"/>
    </reaction>
</comment>
<dbReference type="RefSeq" id="WP_171094326.1">
    <property type="nucleotide sequence ID" value="NZ_CP053069.1"/>
</dbReference>
<evidence type="ECO:0000313" key="15">
    <source>
        <dbReference type="Proteomes" id="UP000501534"/>
    </source>
</evidence>
<dbReference type="NCBIfam" id="NF005094">
    <property type="entry name" value="PRK06522.2-5"/>
    <property type="match status" value="1"/>
</dbReference>
<evidence type="ECO:0000259" key="13">
    <source>
        <dbReference type="Pfam" id="PF08546"/>
    </source>
</evidence>
<dbReference type="InterPro" id="IPR013328">
    <property type="entry name" value="6PGD_dom2"/>
</dbReference>
<organism evidence="14 15">
    <name type="scientific">Usitatibacter rugosus</name>
    <dbReference type="NCBI Taxonomy" id="2732067"/>
    <lineage>
        <taxon>Bacteria</taxon>
        <taxon>Pseudomonadati</taxon>
        <taxon>Pseudomonadota</taxon>
        <taxon>Betaproteobacteria</taxon>
        <taxon>Nitrosomonadales</taxon>
        <taxon>Usitatibacteraceae</taxon>
        <taxon>Usitatibacter</taxon>
    </lineage>
</organism>
<dbReference type="NCBIfam" id="TIGR00745">
    <property type="entry name" value="apbA_panE"/>
    <property type="match status" value="1"/>
</dbReference>
<evidence type="ECO:0000259" key="12">
    <source>
        <dbReference type="Pfam" id="PF02558"/>
    </source>
</evidence>
<comment type="function">
    <text evidence="1 11">Catalyzes the NADPH-dependent reduction of ketopantoate into pantoic acid.</text>
</comment>
<dbReference type="Gene3D" id="1.10.1040.10">
    <property type="entry name" value="N-(1-d-carboxylethyl)-l-norvaline Dehydrogenase, domain 2"/>
    <property type="match status" value="1"/>
</dbReference>
<evidence type="ECO:0000256" key="10">
    <source>
        <dbReference type="ARBA" id="ARBA00048793"/>
    </source>
</evidence>
<dbReference type="Pfam" id="PF08546">
    <property type="entry name" value="ApbA_C"/>
    <property type="match status" value="1"/>
</dbReference>
<dbReference type="GO" id="GO:0005737">
    <property type="term" value="C:cytoplasm"/>
    <property type="evidence" value="ECO:0007669"/>
    <property type="project" value="TreeGrafter"/>
</dbReference>
<reference evidence="14 15" key="1">
    <citation type="submission" date="2020-04" db="EMBL/GenBank/DDBJ databases">
        <title>Usitatibacter rugosus gen. nov., sp. nov. and Usitatibacter palustris sp. nov., novel members of Usitatibacteraceae fam. nov. within the order Nitrosomonadales isolated from soil.</title>
        <authorList>
            <person name="Huber K.J."/>
            <person name="Neumann-Schaal M."/>
            <person name="Geppert A."/>
            <person name="Luckner M."/>
            <person name="Wanner G."/>
            <person name="Overmann J."/>
        </authorList>
    </citation>
    <scope>NUCLEOTIDE SEQUENCE [LARGE SCALE GENOMIC DNA]</scope>
    <source>
        <strain evidence="14 15">0125_3</strain>
    </source>
</reference>
<sequence>MKILILGAGGIGGYFGGRLVESGADVTFLVREKRADQLRTSGLILESPNGNAKLRVNTVQADTLKPGYDLVLFTCKAYDLDSAMDAIAPAMVGTTAVLPLLNGLSHFEKLDARFGAANVIGGTCMINVQLMGNGAVRHMEPLNRIVFGERDGKESERTKAFAAVLAKSTIDHTHSKDILQDLWEKLSFLSCLAATTCLFRGNVAEIMATPDGKAIVERCFNANVAIAKKEGKPPREKAEAGYRARLTDPAGLGAASMLRDLEAGKPVEADHIVGFMLDKARKHKIDDTVLAIAYTHLKAYEVRRAAGRLPKP</sequence>
<feature type="domain" description="Ketopantoate reductase C-terminal" evidence="13">
    <location>
        <begin position="177"/>
        <end position="301"/>
    </location>
</feature>
<dbReference type="InterPro" id="IPR051402">
    <property type="entry name" value="KPR-Related"/>
</dbReference>
<accession>A0A6M4GYE5</accession>
<name>A0A6M4GYE5_9PROT</name>
<evidence type="ECO:0000256" key="11">
    <source>
        <dbReference type="RuleBase" id="RU362068"/>
    </source>
</evidence>
<evidence type="ECO:0000256" key="7">
    <source>
        <dbReference type="ARBA" id="ARBA00022857"/>
    </source>
</evidence>
<evidence type="ECO:0000256" key="5">
    <source>
        <dbReference type="ARBA" id="ARBA00019465"/>
    </source>
</evidence>
<feature type="domain" description="Ketopantoate reductase N-terminal" evidence="12">
    <location>
        <begin position="3"/>
        <end position="151"/>
    </location>
</feature>
<dbReference type="InterPro" id="IPR036291">
    <property type="entry name" value="NAD(P)-bd_dom_sf"/>
</dbReference>
<dbReference type="PANTHER" id="PTHR21708">
    <property type="entry name" value="PROBABLE 2-DEHYDROPANTOATE 2-REDUCTASE"/>
    <property type="match status" value="1"/>
</dbReference>
<dbReference type="Gene3D" id="3.40.50.720">
    <property type="entry name" value="NAD(P)-binding Rossmann-like Domain"/>
    <property type="match status" value="1"/>
</dbReference>
<dbReference type="KEGG" id="uru:DSM104443_03351"/>
<dbReference type="GO" id="GO:0008677">
    <property type="term" value="F:2-dehydropantoate 2-reductase activity"/>
    <property type="evidence" value="ECO:0007669"/>
    <property type="project" value="UniProtKB-EC"/>
</dbReference>
<dbReference type="GO" id="GO:0015940">
    <property type="term" value="P:pantothenate biosynthetic process"/>
    <property type="evidence" value="ECO:0007669"/>
    <property type="project" value="UniProtKB-UniPathway"/>
</dbReference>
<dbReference type="InterPro" id="IPR008927">
    <property type="entry name" value="6-PGluconate_DH-like_C_sf"/>
</dbReference>
<dbReference type="InterPro" id="IPR013332">
    <property type="entry name" value="KPR_N"/>
</dbReference>
<keyword evidence="8 11" id="KW-0560">Oxidoreductase</keyword>
<dbReference type="EC" id="1.1.1.169" evidence="4 11"/>
<keyword evidence="15" id="KW-1185">Reference proteome</keyword>
<dbReference type="UniPathway" id="UPA00028">
    <property type="reaction ID" value="UER00004"/>
</dbReference>
<evidence type="ECO:0000256" key="2">
    <source>
        <dbReference type="ARBA" id="ARBA00004994"/>
    </source>
</evidence>
<evidence type="ECO:0000256" key="4">
    <source>
        <dbReference type="ARBA" id="ARBA00013014"/>
    </source>
</evidence>
<evidence type="ECO:0000256" key="8">
    <source>
        <dbReference type="ARBA" id="ARBA00023002"/>
    </source>
</evidence>
<dbReference type="Proteomes" id="UP000501534">
    <property type="component" value="Chromosome"/>
</dbReference>
<dbReference type="Pfam" id="PF02558">
    <property type="entry name" value="ApbA"/>
    <property type="match status" value="1"/>
</dbReference>
<gene>
    <name evidence="14" type="primary">panE_2</name>
    <name evidence="14" type="ORF">DSM104443_03351</name>
</gene>
<evidence type="ECO:0000256" key="3">
    <source>
        <dbReference type="ARBA" id="ARBA00007870"/>
    </source>
</evidence>
<evidence type="ECO:0000256" key="6">
    <source>
        <dbReference type="ARBA" id="ARBA00022655"/>
    </source>
</evidence>
<dbReference type="PANTHER" id="PTHR21708:SF26">
    <property type="entry name" value="2-DEHYDROPANTOATE 2-REDUCTASE"/>
    <property type="match status" value="1"/>
</dbReference>
<dbReference type="FunFam" id="1.10.1040.10:FF:000017">
    <property type="entry name" value="2-dehydropantoate 2-reductase"/>
    <property type="match status" value="1"/>
</dbReference>
<evidence type="ECO:0000256" key="1">
    <source>
        <dbReference type="ARBA" id="ARBA00002919"/>
    </source>
</evidence>
<comment type="pathway">
    <text evidence="2 11">Cofactor biosynthesis; (R)-pantothenate biosynthesis; (R)-pantoate from 3-methyl-2-oxobutanoate: step 2/2.</text>
</comment>
<evidence type="ECO:0000256" key="9">
    <source>
        <dbReference type="ARBA" id="ARBA00032024"/>
    </source>
</evidence>
<keyword evidence="6 11" id="KW-0566">Pantothenate biosynthesis</keyword>
<protein>
    <recommendedName>
        <fullName evidence="5 11">2-dehydropantoate 2-reductase</fullName>
        <ecNumber evidence="4 11">1.1.1.169</ecNumber>
    </recommendedName>
    <alternativeName>
        <fullName evidence="9 11">Ketopantoate reductase</fullName>
    </alternativeName>
</protein>
<evidence type="ECO:0000313" key="14">
    <source>
        <dbReference type="EMBL" id="QJR12266.1"/>
    </source>
</evidence>
<dbReference type="InterPro" id="IPR003710">
    <property type="entry name" value="ApbA"/>
</dbReference>